<dbReference type="PANTHER" id="PTHR45800:SF4">
    <property type="entry name" value="PHOSPHATIDYLINOSITOL 4-KINASE GAMMA 3"/>
    <property type="match status" value="1"/>
</dbReference>
<sequence length="398" mass="45563">MSLYIQSTGTSKVYSQDLTVDTGRKDEMVPTVRAQRPSLSLKRFSLPLQGSGLQPKKRPNLSQSLVGFSEAVRIQKVEKKEFGAAIKELERTKAHLYIKEYYRQSDLPISQVFRTMYPKKTIELIDIQEGVTDTKIVKVDGIRKHVLKKVSLPEGITKHHWGDVSVRLKMEQGGLQEKVTKLFFECPGSLMPQNFPYVNYAQREKVAFIFGEKLGVLETEVIKAEEGVFSLHKFIENSGSARLFDLASDVNQKKLNLQQLQNIGILDILIENQDRNPGNILVVSRPDQLDLVPIDHALSYQQKNFQLTLAFGEIKKPCWTQWKRADDKLTDETKEFIKKLDKKTLLAKAEEKGIIIDDKIEKSLKFNVDLLQRSIETREDITLNQLYNKFLNPTLEAV</sequence>
<evidence type="ECO:0000256" key="3">
    <source>
        <dbReference type="ARBA" id="ARBA00022777"/>
    </source>
</evidence>
<dbReference type="Proteomes" id="UP000217838">
    <property type="component" value="Unassembled WGS sequence"/>
</dbReference>
<keyword evidence="4" id="KW-0067">ATP-binding</keyword>
<proteinExistence type="predicted"/>
<organism evidence="6 7">
    <name type="scientific">Aerophobetes bacterium</name>
    <dbReference type="NCBI Taxonomy" id="2030807"/>
    <lineage>
        <taxon>Bacteria</taxon>
        <taxon>Candidatus Aerophobota</taxon>
    </lineage>
</organism>
<evidence type="ECO:0000313" key="6">
    <source>
        <dbReference type="EMBL" id="PCI94639.1"/>
    </source>
</evidence>
<dbReference type="GO" id="GO:0005524">
    <property type="term" value="F:ATP binding"/>
    <property type="evidence" value="ECO:0007669"/>
    <property type="project" value="UniProtKB-KW"/>
</dbReference>
<dbReference type="Pfam" id="PF00454">
    <property type="entry name" value="PI3_PI4_kinase"/>
    <property type="match status" value="1"/>
</dbReference>
<dbReference type="PANTHER" id="PTHR45800">
    <property type="entry name" value="PHOSPHATIDYLINOSITOL 4-KINASE GAMMA"/>
    <property type="match status" value="1"/>
</dbReference>
<keyword evidence="1" id="KW-0808">Transferase</keyword>
<dbReference type="EMBL" id="NVUU01000035">
    <property type="protein sequence ID" value="PCI94639.1"/>
    <property type="molecule type" value="Genomic_DNA"/>
</dbReference>
<evidence type="ECO:0000256" key="4">
    <source>
        <dbReference type="ARBA" id="ARBA00022840"/>
    </source>
</evidence>
<dbReference type="AlphaFoldDB" id="A0A2A4YJH5"/>
<evidence type="ECO:0000313" key="7">
    <source>
        <dbReference type="Proteomes" id="UP000217838"/>
    </source>
</evidence>
<keyword evidence="3" id="KW-0418">Kinase</keyword>
<feature type="domain" description="PI3K/PI4K catalytic" evidence="5">
    <location>
        <begin position="216"/>
        <end position="321"/>
    </location>
</feature>
<name>A0A2A4YJH5_UNCAE</name>
<keyword evidence="2" id="KW-0547">Nucleotide-binding</keyword>
<comment type="caution">
    <text evidence="6">The sequence shown here is derived from an EMBL/GenBank/DDBJ whole genome shotgun (WGS) entry which is preliminary data.</text>
</comment>
<evidence type="ECO:0000256" key="1">
    <source>
        <dbReference type="ARBA" id="ARBA00022679"/>
    </source>
</evidence>
<accession>A0A2A4YJH5</accession>
<evidence type="ECO:0000256" key="2">
    <source>
        <dbReference type="ARBA" id="ARBA00022741"/>
    </source>
</evidence>
<dbReference type="GO" id="GO:0016301">
    <property type="term" value="F:kinase activity"/>
    <property type="evidence" value="ECO:0007669"/>
    <property type="project" value="UniProtKB-KW"/>
</dbReference>
<dbReference type="InterPro" id="IPR000403">
    <property type="entry name" value="PI3/4_kinase_cat_dom"/>
</dbReference>
<evidence type="ECO:0000259" key="5">
    <source>
        <dbReference type="Pfam" id="PF00454"/>
    </source>
</evidence>
<gene>
    <name evidence="6" type="ORF">COB11_03620</name>
</gene>
<dbReference type="InterPro" id="IPR044571">
    <property type="entry name" value="P4KG1-8"/>
</dbReference>
<protein>
    <recommendedName>
        <fullName evidence="5">PI3K/PI4K catalytic domain-containing protein</fullName>
    </recommendedName>
</protein>
<reference evidence="7" key="1">
    <citation type="submission" date="2017-08" db="EMBL/GenBank/DDBJ databases">
        <title>A dynamic microbial community with high functional redundancy inhabits the cold, oxic subseafloor aquifer.</title>
        <authorList>
            <person name="Tully B.J."/>
            <person name="Wheat C.G."/>
            <person name="Glazer B.T."/>
            <person name="Huber J.A."/>
        </authorList>
    </citation>
    <scope>NUCLEOTIDE SEQUENCE [LARGE SCALE GENOMIC DNA]</scope>
</reference>